<dbReference type="EMBL" id="VOIH02000005">
    <property type="protein sequence ID" value="KAF3447309.1"/>
    <property type="molecule type" value="Genomic_DNA"/>
</dbReference>
<keyword evidence="1" id="KW-0732">Signal</keyword>
<dbReference type="Proteomes" id="UP000796880">
    <property type="component" value="Unassembled WGS sequence"/>
</dbReference>
<dbReference type="AlphaFoldDB" id="A0A8K0H7Z3"/>
<feature type="chain" id="PRO_5035468654" description="Secreted protein" evidence="1">
    <location>
        <begin position="21"/>
        <end position="108"/>
    </location>
</feature>
<gene>
    <name evidence="2" type="ORF">FNV43_RR12493</name>
</gene>
<evidence type="ECO:0008006" key="4">
    <source>
        <dbReference type="Google" id="ProtNLM"/>
    </source>
</evidence>
<comment type="caution">
    <text evidence="2">The sequence shown here is derived from an EMBL/GenBank/DDBJ whole genome shotgun (WGS) entry which is preliminary data.</text>
</comment>
<proteinExistence type="predicted"/>
<evidence type="ECO:0000256" key="1">
    <source>
        <dbReference type="SAM" id="SignalP"/>
    </source>
</evidence>
<keyword evidence="3" id="KW-1185">Reference proteome</keyword>
<evidence type="ECO:0000313" key="2">
    <source>
        <dbReference type="EMBL" id="KAF3447309.1"/>
    </source>
</evidence>
<protein>
    <recommendedName>
        <fullName evidence="4">Secreted protein</fullName>
    </recommendedName>
</protein>
<sequence>MGLLELGSSLIVLCVRAVAAGSSLKSCMGSCCPSSQIQLYVLERVGCRLHGFPWQFNFNQGRTNYLRGYLMARRPKYFQVVNVSSKVSKNYGHIQKFATLSTPALLRF</sequence>
<organism evidence="2 3">
    <name type="scientific">Rhamnella rubrinervis</name>
    <dbReference type="NCBI Taxonomy" id="2594499"/>
    <lineage>
        <taxon>Eukaryota</taxon>
        <taxon>Viridiplantae</taxon>
        <taxon>Streptophyta</taxon>
        <taxon>Embryophyta</taxon>
        <taxon>Tracheophyta</taxon>
        <taxon>Spermatophyta</taxon>
        <taxon>Magnoliopsida</taxon>
        <taxon>eudicotyledons</taxon>
        <taxon>Gunneridae</taxon>
        <taxon>Pentapetalae</taxon>
        <taxon>rosids</taxon>
        <taxon>fabids</taxon>
        <taxon>Rosales</taxon>
        <taxon>Rhamnaceae</taxon>
        <taxon>rhamnoid group</taxon>
        <taxon>Rhamneae</taxon>
        <taxon>Rhamnella</taxon>
    </lineage>
</organism>
<accession>A0A8K0H7Z3</accession>
<evidence type="ECO:0000313" key="3">
    <source>
        <dbReference type="Proteomes" id="UP000796880"/>
    </source>
</evidence>
<reference evidence="2" key="1">
    <citation type="submission" date="2020-03" db="EMBL/GenBank/DDBJ databases">
        <title>A high-quality chromosome-level genome assembly of a woody plant with both climbing and erect habits, Rhamnella rubrinervis.</title>
        <authorList>
            <person name="Lu Z."/>
            <person name="Yang Y."/>
            <person name="Zhu X."/>
            <person name="Sun Y."/>
        </authorList>
    </citation>
    <scope>NUCLEOTIDE SEQUENCE</scope>
    <source>
        <strain evidence="2">BYM</strain>
        <tissue evidence="2">Leaf</tissue>
    </source>
</reference>
<feature type="signal peptide" evidence="1">
    <location>
        <begin position="1"/>
        <end position="20"/>
    </location>
</feature>
<name>A0A8K0H7Z3_9ROSA</name>